<keyword evidence="4" id="KW-1185">Reference proteome</keyword>
<accession>A9T396</accession>
<dbReference type="HOGENOM" id="CLU_002639_6_0_1"/>
<protein>
    <recommendedName>
        <fullName evidence="1">Heterokaryon incompatibility domain-containing protein</fullName>
    </recommendedName>
</protein>
<dbReference type="PANTHER" id="PTHR33112:SF16">
    <property type="entry name" value="HETEROKARYON INCOMPATIBILITY DOMAIN-CONTAINING PROTEIN"/>
    <property type="match status" value="1"/>
</dbReference>
<gene>
    <name evidence="2" type="ORF">PHYPA_017392</name>
</gene>
<dbReference type="Proteomes" id="UP000006727">
    <property type="component" value="Chromosome 13"/>
</dbReference>
<dbReference type="Gramene" id="Pp3c13_14910V3.1">
    <property type="protein sequence ID" value="PAC:32932341.CDS.1"/>
    <property type="gene ID" value="Pp3c13_14910"/>
</dbReference>
<dbReference type="STRING" id="3218.A9T396"/>
<dbReference type="AlphaFoldDB" id="A9T396"/>
<dbReference type="EnsemblPlants" id="Pp3c13_14910V3.2">
    <property type="protein sequence ID" value="PAC:32932342.CDS.1"/>
    <property type="gene ID" value="Pp3c13_14910"/>
</dbReference>
<dbReference type="InParanoid" id="A9T396"/>
<dbReference type="Pfam" id="PF06985">
    <property type="entry name" value="HET"/>
    <property type="match status" value="1"/>
</dbReference>
<reference evidence="3" key="3">
    <citation type="submission" date="2020-12" db="UniProtKB">
        <authorList>
            <consortium name="EnsemblPlants"/>
        </authorList>
    </citation>
    <scope>IDENTIFICATION</scope>
</reference>
<dbReference type="InterPro" id="IPR010730">
    <property type="entry name" value="HET"/>
</dbReference>
<dbReference type="eggNOG" id="ENOG502RRG4">
    <property type="taxonomic scope" value="Eukaryota"/>
</dbReference>
<dbReference type="Gramene" id="Pp3c13_14910V3.2">
    <property type="protein sequence ID" value="PAC:32932342.CDS.1"/>
    <property type="gene ID" value="Pp3c13_14910"/>
</dbReference>
<organism evidence="2">
    <name type="scientific">Physcomitrium patens</name>
    <name type="common">Spreading-leaved earth moss</name>
    <name type="synonym">Physcomitrella patens</name>
    <dbReference type="NCBI Taxonomy" id="3218"/>
    <lineage>
        <taxon>Eukaryota</taxon>
        <taxon>Viridiplantae</taxon>
        <taxon>Streptophyta</taxon>
        <taxon>Embryophyta</taxon>
        <taxon>Bryophyta</taxon>
        <taxon>Bryophytina</taxon>
        <taxon>Bryopsida</taxon>
        <taxon>Funariidae</taxon>
        <taxon>Funariales</taxon>
        <taxon>Funariaceae</taxon>
        <taxon>Physcomitrium</taxon>
    </lineage>
</organism>
<reference evidence="2 4" key="1">
    <citation type="journal article" date="2008" name="Science">
        <title>The Physcomitrella genome reveals evolutionary insights into the conquest of land by plants.</title>
        <authorList>
            <person name="Rensing S."/>
            <person name="Lang D."/>
            <person name="Zimmer A."/>
            <person name="Terry A."/>
            <person name="Salamov A."/>
            <person name="Shapiro H."/>
            <person name="Nishiyama T."/>
            <person name="Perroud P.-F."/>
            <person name="Lindquist E."/>
            <person name="Kamisugi Y."/>
            <person name="Tanahashi T."/>
            <person name="Sakakibara K."/>
            <person name="Fujita T."/>
            <person name="Oishi K."/>
            <person name="Shin-I T."/>
            <person name="Kuroki Y."/>
            <person name="Toyoda A."/>
            <person name="Suzuki Y."/>
            <person name="Hashimoto A."/>
            <person name="Yamaguchi K."/>
            <person name="Sugano A."/>
            <person name="Kohara Y."/>
            <person name="Fujiyama A."/>
            <person name="Anterola A."/>
            <person name="Aoki S."/>
            <person name="Ashton N."/>
            <person name="Barbazuk W.B."/>
            <person name="Barker E."/>
            <person name="Bennetzen J."/>
            <person name="Bezanilla M."/>
            <person name="Blankenship R."/>
            <person name="Cho S.H."/>
            <person name="Dutcher S."/>
            <person name="Estelle M."/>
            <person name="Fawcett J.A."/>
            <person name="Gundlach H."/>
            <person name="Hanada K."/>
            <person name="Heyl A."/>
            <person name="Hicks K.A."/>
            <person name="Hugh J."/>
            <person name="Lohr M."/>
            <person name="Mayer K."/>
            <person name="Melkozernov A."/>
            <person name="Murata T."/>
            <person name="Nelson D."/>
            <person name="Pils B."/>
            <person name="Prigge M."/>
            <person name="Reiss B."/>
            <person name="Renner T."/>
            <person name="Rombauts S."/>
            <person name="Rushton P."/>
            <person name="Sanderfoot A."/>
            <person name="Schween G."/>
            <person name="Shiu S.-H."/>
            <person name="Stueber K."/>
            <person name="Theodoulou F.L."/>
            <person name="Tu H."/>
            <person name="Van de Peer Y."/>
            <person name="Verrier P.J."/>
            <person name="Waters E."/>
            <person name="Wood A."/>
            <person name="Yang L."/>
            <person name="Cove D."/>
            <person name="Cuming A."/>
            <person name="Hasebe M."/>
            <person name="Lucas S."/>
            <person name="Mishler D.B."/>
            <person name="Reski R."/>
            <person name="Grigoriev I."/>
            <person name="Quatrano R.S."/>
            <person name="Boore J.L."/>
        </authorList>
    </citation>
    <scope>NUCLEOTIDE SEQUENCE [LARGE SCALE GENOMIC DNA]</scope>
    <source>
        <strain evidence="3 4">cv. Gransden 2004</strain>
    </source>
</reference>
<feature type="domain" description="Heterokaryon incompatibility" evidence="1">
    <location>
        <begin position="303"/>
        <end position="453"/>
    </location>
</feature>
<dbReference type="EnsemblPlants" id="Pp3c13_14910V3.1">
    <property type="protein sequence ID" value="PAC:32932341.CDS.1"/>
    <property type="gene ID" value="Pp3c13_14910"/>
</dbReference>
<evidence type="ECO:0000313" key="2">
    <source>
        <dbReference type="EMBL" id="PNR42562.1"/>
    </source>
</evidence>
<proteinExistence type="predicted"/>
<evidence type="ECO:0000313" key="3">
    <source>
        <dbReference type="EnsemblPlants" id="PAC:32932341.CDS.1"/>
    </source>
</evidence>
<dbReference type="PANTHER" id="PTHR33112">
    <property type="entry name" value="DOMAIN PROTEIN, PUTATIVE-RELATED"/>
    <property type="match status" value="1"/>
</dbReference>
<evidence type="ECO:0000259" key="1">
    <source>
        <dbReference type="Pfam" id="PF06985"/>
    </source>
</evidence>
<dbReference type="EMBL" id="ABEU02000013">
    <property type="protein sequence ID" value="PNR42562.1"/>
    <property type="molecule type" value="Genomic_DNA"/>
</dbReference>
<evidence type="ECO:0000313" key="4">
    <source>
        <dbReference type="Proteomes" id="UP000006727"/>
    </source>
</evidence>
<sequence>MSGLIRLSQAYRDNVDVEAKLRRACDQFGGQVFRGGPGSPKWTSHAGLDAHMAARTNEVPIPAGVDEIFSFEISDSDVRNLAEGEWAPPKEPRLALNADGLPPFHKCAHCEHVVVRSAELQSEQRVLVARDRGQLDRAAEDGCPLYQWLTWYLYKSQRSAPAHESDIFLKFRCRADDKNALGTLSGEFVDRGPNPSGKIGKGDFGPFHFVAPEGINLCWFGEALSPNSYTDNPAAKFVRARPVNMAVSSNETFDAARRWLQECWSTHSDCHASGKLDLPSRLLFLDEDSIKLYRTCPDARPEYIALSYCWGGDQHAKTMIENVSERELRGIVVADIPRSLQDAVTVTRKLGLSYLWIDSLCIVQNDKYDVAREVTKMADIFSGAYVTISAASATSCHQGFLQDRKPSALRQHVIGVPYLCPDGQEGRVYFYRREHHNPHAEEPINTRAWTLQEYLLSPRLLVYGSWQLRWICRKKVASDGGPEGVYHETLEKLAAKLQSSKTISSLLDEGKRAFDEGKILDAYTCTLKIKDINEELWLTLVEEFTGRKLSISSDRARAIVGIAQAYETLSGDLYVAGLWCGNFQRQLLWYVKSSGAFSDGSPPGGRPARGRPSWSWISVHDKVTWDSIDSDFEPSLDIMACDTSGFGPLGATEDVPLTVRGRIREAYYLRICPSVILFLFDHDTSKGHRDAESASHDHQTLERNKDLALTANGIFDRPEEHSGPGGIGIVFCLQVLPYGGEDWSDVRAGELPVGVLLEQCPEGFRRVGYFNFAWINSLWLSLYDSGSRDHDERRAAIRKEIFSHCPMEVVTIV</sequence>
<dbReference type="PaxDb" id="3218-PP1S158_100V6.1"/>
<name>A9T396_PHYPA</name>
<reference evidence="2 4" key="2">
    <citation type="journal article" date="2018" name="Plant J.">
        <title>The Physcomitrella patens chromosome-scale assembly reveals moss genome structure and evolution.</title>
        <authorList>
            <person name="Lang D."/>
            <person name="Ullrich K.K."/>
            <person name="Murat F."/>
            <person name="Fuchs J."/>
            <person name="Jenkins J."/>
            <person name="Haas F.B."/>
            <person name="Piednoel M."/>
            <person name="Gundlach H."/>
            <person name="Van Bel M."/>
            <person name="Meyberg R."/>
            <person name="Vives C."/>
            <person name="Morata J."/>
            <person name="Symeonidi A."/>
            <person name="Hiss M."/>
            <person name="Muchero W."/>
            <person name="Kamisugi Y."/>
            <person name="Saleh O."/>
            <person name="Blanc G."/>
            <person name="Decker E.L."/>
            <person name="van Gessel N."/>
            <person name="Grimwood J."/>
            <person name="Hayes R.D."/>
            <person name="Graham S.W."/>
            <person name="Gunter L.E."/>
            <person name="McDaniel S.F."/>
            <person name="Hoernstein S.N.W."/>
            <person name="Larsson A."/>
            <person name="Li F.W."/>
            <person name="Perroud P.F."/>
            <person name="Phillips J."/>
            <person name="Ranjan P."/>
            <person name="Rokshar D.S."/>
            <person name="Rothfels C.J."/>
            <person name="Schneider L."/>
            <person name="Shu S."/>
            <person name="Stevenson D.W."/>
            <person name="Thummler F."/>
            <person name="Tillich M."/>
            <person name="Villarreal Aguilar J.C."/>
            <person name="Widiez T."/>
            <person name="Wong G.K."/>
            <person name="Wymore A."/>
            <person name="Zhang Y."/>
            <person name="Zimmer A.D."/>
            <person name="Quatrano R.S."/>
            <person name="Mayer K.F.X."/>
            <person name="Goodstein D."/>
            <person name="Casacuberta J.M."/>
            <person name="Vandepoele K."/>
            <person name="Reski R."/>
            <person name="Cuming A.C."/>
            <person name="Tuskan G.A."/>
            <person name="Maumus F."/>
            <person name="Salse J."/>
            <person name="Schmutz J."/>
            <person name="Rensing S.A."/>
        </authorList>
    </citation>
    <scope>NUCLEOTIDE SEQUENCE [LARGE SCALE GENOMIC DNA]</scope>
    <source>
        <strain evidence="3 4">cv. Gransden 2004</strain>
    </source>
</reference>